<dbReference type="InterPro" id="IPR011032">
    <property type="entry name" value="GroES-like_sf"/>
</dbReference>
<comment type="cofactor">
    <cofactor evidence="1 11">
        <name>Zn(2+)</name>
        <dbReference type="ChEBI" id="CHEBI:29105"/>
    </cofactor>
</comment>
<feature type="domain" description="Alcohol dehydrogenase-like C-terminal" evidence="12">
    <location>
        <begin position="237"/>
        <end position="368"/>
    </location>
</feature>
<evidence type="ECO:0000313" key="14">
    <source>
        <dbReference type="EMBL" id="CAD8264730.1"/>
    </source>
</evidence>
<comment type="catalytic activity">
    <reaction evidence="8">
        <text>S-(hydroxymethyl)glutathione + NAD(+) = S-formylglutathione + NADH + H(+)</text>
        <dbReference type="Rhea" id="RHEA:19985"/>
        <dbReference type="ChEBI" id="CHEBI:15378"/>
        <dbReference type="ChEBI" id="CHEBI:57540"/>
        <dbReference type="ChEBI" id="CHEBI:57688"/>
        <dbReference type="ChEBI" id="CHEBI:57945"/>
        <dbReference type="ChEBI" id="CHEBI:58758"/>
        <dbReference type="EC" id="1.1.1.284"/>
    </reaction>
</comment>
<dbReference type="InterPro" id="IPR002328">
    <property type="entry name" value="ADH_Zn_CS"/>
</dbReference>
<gene>
    <name evidence="14" type="ORF">PPYR1160_LOCUS14233</name>
</gene>
<evidence type="ECO:0000259" key="12">
    <source>
        <dbReference type="Pfam" id="PF00107"/>
    </source>
</evidence>
<feature type="domain" description="Alcohol dehydrogenase-like N-terminal" evidence="13">
    <location>
        <begin position="54"/>
        <end position="193"/>
    </location>
</feature>
<keyword evidence="5" id="KW-0560">Oxidoreductase</keyword>
<dbReference type="SUPFAM" id="SSF50129">
    <property type="entry name" value="GroES-like"/>
    <property type="match status" value="2"/>
</dbReference>
<dbReference type="PROSITE" id="PS00059">
    <property type="entry name" value="ADH_ZINC"/>
    <property type="match status" value="1"/>
</dbReference>
<dbReference type="SUPFAM" id="SSF51735">
    <property type="entry name" value="NAD(P)-binding Rossmann-fold domains"/>
    <property type="match status" value="1"/>
</dbReference>
<proteinExistence type="inferred from homology"/>
<evidence type="ECO:0000256" key="11">
    <source>
        <dbReference type="RuleBase" id="RU361277"/>
    </source>
</evidence>
<dbReference type="InterPro" id="IPR013154">
    <property type="entry name" value="ADH-like_N"/>
</dbReference>
<keyword evidence="4 11" id="KW-0862">Zinc</keyword>
<comment type="similarity">
    <text evidence="2">Belongs to the zinc-containing alcohol dehydrogenase family. Class-III subfamily.</text>
</comment>
<dbReference type="Pfam" id="PF00107">
    <property type="entry name" value="ADH_zinc_N"/>
    <property type="match status" value="1"/>
</dbReference>
<keyword evidence="3 11" id="KW-0479">Metal-binding</keyword>
<evidence type="ECO:0000256" key="1">
    <source>
        <dbReference type="ARBA" id="ARBA00001947"/>
    </source>
</evidence>
<dbReference type="AlphaFoldDB" id="A0A7R9UG39"/>
<dbReference type="GO" id="GO:0004022">
    <property type="term" value="F:alcohol dehydrogenase (NAD+) activity"/>
    <property type="evidence" value="ECO:0007669"/>
    <property type="project" value="UniProtKB-EC"/>
</dbReference>
<organism evidence="14">
    <name type="scientific">Pinguiococcus pyrenoidosus</name>
    <dbReference type="NCBI Taxonomy" id="172671"/>
    <lineage>
        <taxon>Eukaryota</taxon>
        <taxon>Sar</taxon>
        <taxon>Stramenopiles</taxon>
        <taxon>Ochrophyta</taxon>
        <taxon>Pinguiophyceae</taxon>
        <taxon>Pinguiochrysidales</taxon>
        <taxon>Pinguiochrysidaceae</taxon>
        <taxon>Pinguiococcus</taxon>
    </lineage>
</organism>
<accession>A0A7R9UG39</accession>
<dbReference type="Gene3D" id="3.90.180.10">
    <property type="entry name" value="Medium-chain alcohol dehydrogenases, catalytic domain"/>
    <property type="match status" value="1"/>
</dbReference>
<dbReference type="GO" id="GO:0005829">
    <property type="term" value="C:cytosol"/>
    <property type="evidence" value="ECO:0007669"/>
    <property type="project" value="TreeGrafter"/>
</dbReference>
<evidence type="ECO:0000256" key="3">
    <source>
        <dbReference type="ARBA" id="ARBA00022723"/>
    </source>
</evidence>
<evidence type="ECO:0000256" key="6">
    <source>
        <dbReference type="ARBA" id="ARBA00023027"/>
    </source>
</evidence>
<dbReference type="CDD" id="cd08300">
    <property type="entry name" value="alcohol_DH_class_III"/>
    <property type="match status" value="1"/>
</dbReference>
<keyword evidence="6" id="KW-0520">NAD</keyword>
<comment type="catalytic activity">
    <reaction evidence="9">
        <text>a secondary alcohol + NAD(+) = a ketone + NADH + H(+)</text>
        <dbReference type="Rhea" id="RHEA:10740"/>
        <dbReference type="ChEBI" id="CHEBI:15378"/>
        <dbReference type="ChEBI" id="CHEBI:17087"/>
        <dbReference type="ChEBI" id="CHEBI:35681"/>
        <dbReference type="ChEBI" id="CHEBI:57540"/>
        <dbReference type="ChEBI" id="CHEBI:57945"/>
        <dbReference type="EC" id="1.1.1.1"/>
    </reaction>
</comment>
<dbReference type="Pfam" id="PF08240">
    <property type="entry name" value="ADH_N"/>
    <property type="match status" value="1"/>
</dbReference>
<dbReference type="InterPro" id="IPR036291">
    <property type="entry name" value="NAD(P)-bd_dom_sf"/>
</dbReference>
<evidence type="ECO:0000256" key="9">
    <source>
        <dbReference type="ARBA" id="ARBA00049164"/>
    </source>
</evidence>
<dbReference type="PANTHER" id="PTHR43880:SF12">
    <property type="entry name" value="ALCOHOL DEHYDROGENASE CLASS-3"/>
    <property type="match status" value="1"/>
</dbReference>
<evidence type="ECO:0000256" key="8">
    <source>
        <dbReference type="ARBA" id="ARBA00048110"/>
    </source>
</evidence>
<evidence type="ECO:0000256" key="2">
    <source>
        <dbReference type="ARBA" id="ARBA00010902"/>
    </source>
</evidence>
<protein>
    <recommendedName>
        <fullName evidence="15">S-(hydroxymethyl)glutathione dehydrogenase</fullName>
    </recommendedName>
</protein>
<evidence type="ECO:0008006" key="15">
    <source>
        <dbReference type="Google" id="ProtNLM"/>
    </source>
</evidence>
<dbReference type="EMBL" id="HBEA01018719">
    <property type="protein sequence ID" value="CAD8264730.1"/>
    <property type="molecule type" value="Transcribed_RNA"/>
</dbReference>
<sequence length="416" mass="45128">MLRRLVSPTFFARRRFSTTVGQPIECLAAVAWEPKPEYWKDALSVEKVVVSPPGPGEVRVKITHTALCHTDAFTLSGEDAEGLFPCILGHEAAGIVESVGEGVTNVKDGDFVIPCYQAQCFDDDLHSDHCPRCRGYRVGKTNLCGKIRPYTGRGVMKADEDVRFRSASGEKLYHYMGTSTFSQYTVLHAESCAVIRKDAPLEKVNLLGCGLATGWGAVRNTAQVEKDSICAVFGLGAVGLSVIEGCSMAGAKQIIAVDRDPGKAALATEFGATDFVNPEDHEKPIQDVIVGMTGGGVDYSFECVGNVDLMRSALECCHIGWGQSVIIGVAGAGKEIRTRPFQLVTGRVWKGTAFGGFKSRSEVPTLVDDYLDGKCKIDEYITHNLNLTDINEAFRLMHEGKSLRAVVWMDNNAPPN</sequence>
<comment type="catalytic activity">
    <reaction evidence="10">
        <text>a primary alcohol + NAD(+) = an aldehyde + NADH + H(+)</text>
        <dbReference type="Rhea" id="RHEA:10736"/>
        <dbReference type="ChEBI" id="CHEBI:15378"/>
        <dbReference type="ChEBI" id="CHEBI:15734"/>
        <dbReference type="ChEBI" id="CHEBI:17478"/>
        <dbReference type="ChEBI" id="CHEBI:57540"/>
        <dbReference type="ChEBI" id="CHEBI:57945"/>
        <dbReference type="EC" id="1.1.1.1"/>
    </reaction>
</comment>
<dbReference type="GO" id="GO:0008270">
    <property type="term" value="F:zinc ion binding"/>
    <property type="evidence" value="ECO:0007669"/>
    <property type="project" value="InterPro"/>
</dbReference>
<reference evidence="14" key="1">
    <citation type="submission" date="2021-01" db="EMBL/GenBank/DDBJ databases">
        <authorList>
            <person name="Corre E."/>
            <person name="Pelletier E."/>
            <person name="Niang G."/>
            <person name="Scheremetjew M."/>
            <person name="Finn R."/>
            <person name="Kale V."/>
            <person name="Holt S."/>
            <person name="Cochrane G."/>
            <person name="Meng A."/>
            <person name="Brown T."/>
            <person name="Cohen L."/>
        </authorList>
    </citation>
    <scope>NUCLEOTIDE SEQUENCE</scope>
    <source>
        <strain evidence="14">CCMP2078</strain>
    </source>
</reference>
<dbReference type="InterPro" id="IPR014183">
    <property type="entry name" value="ADH_3"/>
</dbReference>
<evidence type="ECO:0000256" key="10">
    <source>
        <dbReference type="ARBA" id="ARBA00049243"/>
    </source>
</evidence>
<dbReference type="PANTHER" id="PTHR43880">
    <property type="entry name" value="ALCOHOL DEHYDROGENASE"/>
    <property type="match status" value="1"/>
</dbReference>
<dbReference type="GO" id="GO:0046294">
    <property type="term" value="P:formaldehyde catabolic process"/>
    <property type="evidence" value="ECO:0007669"/>
    <property type="project" value="InterPro"/>
</dbReference>
<dbReference type="FunFam" id="3.40.50.720:FF:000003">
    <property type="entry name" value="S-(hydroxymethyl)glutathione dehydrogenase"/>
    <property type="match status" value="1"/>
</dbReference>
<dbReference type="GO" id="GO:0051903">
    <property type="term" value="F:S-(hydroxymethyl)glutathione dehydrogenase [NAD(P)+] activity"/>
    <property type="evidence" value="ECO:0007669"/>
    <property type="project" value="UniProtKB-EC"/>
</dbReference>
<dbReference type="Gene3D" id="3.40.50.720">
    <property type="entry name" value="NAD(P)-binding Rossmann-like Domain"/>
    <property type="match status" value="1"/>
</dbReference>
<evidence type="ECO:0000256" key="5">
    <source>
        <dbReference type="ARBA" id="ARBA00023002"/>
    </source>
</evidence>
<evidence type="ECO:0000256" key="7">
    <source>
        <dbReference type="ARBA" id="ARBA00047793"/>
    </source>
</evidence>
<evidence type="ECO:0000259" key="13">
    <source>
        <dbReference type="Pfam" id="PF08240"/>
    </source>
</evidence>
<evidence type="ECO:0000256" key="4">
    <source>
        <dbReference type="ARBA" id="ARBA00022833"/>
    </source>
</evidence>
<comment type="catalytic activity">
    <reaction evidence="7">
        <text>S-(hydroxymethyl)glutathione + NADP(+) = S-formylglutathione + NADPH + H(+)</text>
        <dbReference type="Rhea" id="RHEA:19981"/>
        <dbReference type="ChEBI" id="CHEBI:15378"/>
        <dbReference type="ChEBI" id="CHEBI:57688"/>
        <dbReference type="ChEBI" id="CHEBI:57783"/>
        <dbReference type="ChEBI" id="CHEBI:58349"/>
        <dbReference type="ChEBI" id="CHEBI:58758"/>
        <dbReference type="EC" id="1.1.1.284"/>
    </reaction>
</comment>
<dbReference type="InterPro" id="IPR013149">
    <property type="entry name" value="ADH-like_C"/>
</dbReference>
<name>A0A7R9UG39_9STRA</name>